<evidence type="ECO:0000313" key="4">
    <source>
        <dbReference type="EMBL" id="PHU36437.1"/>
    </source>
</evidence>
<keyword evidence="2" id="KW-0732">Signal</keyword>
<reference evidence="4 5" key="1">
    <citation type="submission" date="2017-10" db="EMBL/GenBank/DDBJ databases">
        <title>Resolving the taxonomy of Roseburia spp., Eubacterium rectale and Agathobacter spp. through phylogenomic analysis.</title>
        <authorList>
            <person name="Sheridan P.O."/>
            <person name="Walker A.W."/>
            <person name="Duncan S.H."/>
            <person name="Scott K.P."/>
            <person name="Toole P.W.O."/>
            <person name="Luis P."/>
            <person name="Flint H.J."/>
        </authorList>
    </citation>
    <scope>NUCLEOTIDE SEQUENCE [LARGE SCALE GENOMIC DNA]</scope>
    <source>
        <strain evidence="4 5">JK623</strain>
    </source>
</reference>
<evidence type="ECO:0000256" key="2">
    <source>
        <dbReference type="SAM" id="SignalP"/>
    </source>
</evidence>
<dbReference type="RefSeq" id="WP_099386956.1">
    <property type="nucleotide sequence ID" value="NZ_JANSWH010000101.1"/>
</dbReference>
<keyword evidence="5" id="KW-1185">Reference proteome</keyword>
<feature type="chain" id="PRO_5013706831" description="PEGA domain-containing protein" evidence="2">
    <location>
        <begin position="26"/>
        <end position="397"/>
    </location>
</feature>
<dbReference type="PROSITE" id="PS51257">
    <property type="entry name" value="PROKAR_LIPOPROTEIN"/>
    <property type="match status" value="1"/>
</dbReference>
<feature type="signal peptide" evidence="2">
    <location>
        <begin position="1"/>
        <end position="25"/>
    </location>
</feature>
<dbReference type="AlphaFoldDB" id="A0A2G3DZH4"/>
<feature type="compositionally biased region" description="Polar residues" evidence="1">
    <location>
        <begin position="362"/>
        <end position="379"/>
    </location>
</feature>
<evidence type="ECO:0000259" key="3">
    <source>
        <dbReference type="Pfam" id="PF08308"/>
    </source>
</evidence>
<dbReference type="InterPro" id="IPR013229">
    <property type="entry name" value="PEGA"/>
</dbReference>
<evidence type="ECO:0000256" key="1">
    <source>
        <dbReference type="SAM" id="MobiDB-lite"/>
    </source>
</evidence>
<accession>A0A2G3DZH4</accession>
<feature type="region of interest" description="Disordered" evidence="1">
    <location>
        <begin position="343"/>
        <end position="383"/>
    </location>
</feature>
<dbReference type="Pfam" id="PF08308">
    <property type="entry name" value="PEGA"/>
    <property type="match status" value="1"/>
</dbReference>
<name>A0A2G3DZH4_9FIRM</name>
<comment type="caution">
    <text evidence="4">The sequence shown here is derived from an EMBL/GenBank/DDBJ whole genome shotgun (WGS) entry which is preliminary data.</text>
</comment>
<evidence type="ECO:0000313" key="5">
    <source>
        <dbReference type="Proteomes" id="UP000224563"/>
    </source>
</evidence>
<dbReference type="Proteomes" id="UP000224563">
    <property type="component" value="Unassembled WGS sequence"/>
</dbReference>
<feature type="domain" description="PEGA" evidence="3">
    <location>
        <begin position="286"/>
        <end position="336"/>
    </location>
</feature>
<reference evidence="4 5" key="2">
    <citation type="submission" date="2017-10" db="EMBL/GenBank/DDBJ databases">
        <authorList>
            <person name="Banno H."/>
            <person name="Chua N.-H."/>
        </authorList>
    </citation>
    <scope>NUCLEOTIDE SEQUENCE [LARGE SCALE GENOMIC DNA]</scope>
    <source>
        <strain evidence="4 5">JK623</strain>
    </source>
</reference>
<dbReference type="EMBL" id="PDYG01000134">
    <property type="protein sequence ID" value="PHU36437.1"/>
    <property type="molecule type" value="Genomic_DNA"/>
</dbReference>
<organism evidence="4 5">
    <name type="scientific">Agathobacter ruminis</name>
    <dbReference type="NCBI Taxonomy" id="1712665"/>
    <lineage>
        <taxon>Bacteria</taxon>
        <taxon>Bacillati</taxon>
        <taxon>Bacillota</taxon>
        <taxon>Clostridia</taxon>
        <taxon>Lachnospirales</taxon>
        <taxon>Lachnospiraceae</taxon>
        <taxon>Agathobacter</taxon>
    </lineage>
</organism>
<sequence>MKRISKNRLMWIAVCILTLVLSACGKQSLDKLGEGGYHYYYPSTQQDGTQVAEREKEDILYMIVANDTVHELIHVYCYDNGMQYQYHYGLFTDFLDKYGNTDSAAQFTPGRVVWLGSTDEEGKLKELGISDRVWEYKDITRFETNPEEGQLKIADSLYSYGSDAITFSNDSQVEFDSITKDDTLAVVGIGKKILSVSVTTGHGTLQLANTTLFDDSYLQVGEKIFVRITPDMSLDLPEGQYRLAVANDGWGGTKDIKIKRGKTTKVDLDKMKGKGPKYGKVLFSINPEGAILYLDGQPVDYSQPISLKYGKHSLSVVTEEYDDWERTLYVNSPEATIIIKVTDEETPAPSTQVVEAPKPPKTTESADSQGSSETSTEQNPDLYKYLSDYLSTLSLRD</sequence>
<protein>
    <recommendedName>
        <fullName evidence="3">PEGA domain-containing protein</fullName>
    </recommendedName>
</protein>
<gene>
    <name evidence="4" type="ORF">CSX02_12715</name>
</gene>
<proteinExistence type="predicted"/>